<reference evidence="3 4" key="1">
    <citation type="submission" date="2021-08" db="EMBL/GenBank/DDBJ databases">
        <title>Draft Genome Sequence of Phanerochaete sordida strain YK-624.</title>
        <authorList>
            <person name="Mori T."/>
            <person name="Dohra H."/>
            <person name="Suzuki T."/>
            <person name="Kawagishi H."/>
            <person name="Hirai H."/>
        </authorList>
    </citation>
    <scope>NUCLEOTIDE SEQUENCE [LARGE SCALE GENOMIC DNA]</scope>
    <source>
        <strain evidence="3 4">YK-624</strain>
    </source>
</reference>
<evidence type="ECO:0000313" key="4">
    <source>
        <dbReference type="Proteomes" id="UP000703269"/>
    </source>
</evidence>
<dbReference type="CDD" id="cd00161">
    <property type="entry name" value="beta-trefoil_Ricin-like"/>
    <property type="match status" value="1"/>
</dbReference>
<dbReference type="Pfam" id="PF14200">
    <property type="entry name" value="RicinB_lectin_2"/>
    <property type="match status" value="1"/>
</dbReference>
<dbReference type="Gene3D" id="1.20.930.20">
    <property type="entry name" value="Adaptor protein Cbl, N-terminal domain"/>
    <property type="match status" value="1"/>
</dbReference>
<dbReference type="AlphaFoldDB" id="A0A9P3G7J6"/>
<name>A0A9P3G7J6_9APHY</name>
<dbReference type="EMBL" id="BPQB01000012">
    <property type="protein sequence ID" value="GJE89270.1"/>
    <property type="molecule type" value="Genomic_DNA"/>
</dbReference>
<dbReference type="Gene3D" id="2.80.10.50">
    <property type="match status" value="1"/>
</dbReference>
<accession>A0A9P3G7J6</accession>
<keyword evidence="4" id="KW-1185">Reference proteome</keyword>
<dbReference type="GO" id="GO:0007166">
    <property type="term" value="P:cell surface receptor signaling pathway"/>
    <property type="evidence" value="ECO:0007669"/>
    <property type="project" value="InterPro"/>
</dbReference>
<feature type="compositionally biased region" description="Basic and acidic residues" evidence="1">
    <location>
        <begin position="22"/>
        <end position="34"/>
    </location>
</feature>
<dbReference type="InterPro" id="IPR059179">
    <property type="entry name" value="MLKL-like_MCAfunc"/>
</dbReference>
<evidence type="ECO:0000259" key="2">
    <source>
        <dbReference type="Pfam" id="PF14200"/>
    </source>
</evidence>
<protein>
    <submittedName>
        <fullName evidence="3">Ricin B lectin domain-containing protein</fullName>
    </submittedName>
</protein>
<evidence type="ECO:0000313" key="3">
    <source>
        <dbReference type="EMBL" id="GJE89270.1"/>
    </source>
</evidence>
<organism evidence="3 4">
    <name type="scientific">Phanerochaete sordida</name>
    <dbReference type="NCBI Taxonomy" id="48140"/>
    <lineage>
        <taxon>Eukaryota</taxon>
        <taxon>Fungi</taxon>
        <taxon>Dikarya</taxon>
        <taxon>Basidiomycota</taxon>
        <taxon>Agaricomycotina</taxon>
        <taxon>Agaricomycetes</taxon>
        <taxon>Polyporales</taxon>
        <taxon>Phanerochaetaceae</taxon>
        <taxon>Phanerochaete</taxon>
    </lineage>
</organism>
<sequence length="661" mass="73246">MTSPRSRPVTPVPVVSISPRSLEMHTTPREGSRSRADLALSAGGAALGALKVVLEAVDTLPVVKYLAGISVTILETIEKLQAEEKSIRDISDRANSTVLTVAQVCQSEGITVNAQLESDLRELIRTMEDILRFTQQIASRPWYKKMFSTSEDASFLVSLDTRLTHAFQLFELRCNVNMRTSQQTLIEHVQSLSRTMSGVNIADQTMHVTEGLYVVSDASKGRLIEAENSRPTSEASHVYAAPAGTKLSPYQLWTIFRIDGTDNRYIIRSLATGAALDERTPDEDNRVALWWLHGEPHQIWEFVGVRRSELTDYCAIRSANSRRLLDATCPAGSDCDYLHLAHQPVYGGPSASQQWRLIRYPWTARPPRPSPSLGAPQLEPVDHSFRRGFYLQNAQTGHFVAARDFVSAGEGTSFSTTSEAGSATTWWFLHATCDWVDAPHEATFAFVTGRGERASLATLDHWGKKRITVTWGNFHPDDPHHLWAALPRDHGFVFRNRASGKLLCEEEAKVVAAVPESGKSLAYLWRLVDVLTENHCPVLYDSTLSIMPHELAVTSTGLAPSPASPPPQPVLHTNVATAEEYSQLIGCLELQHKVIRDMLSSGYTSLVVLPQLVRGCKDGEIHDHSVVVRQQEDFIFPKRLKGADNWDTCKPKEAGDLGTPE</sequence>
<feature type="domain" description="Ricin B lectin" evidence="2">
    <location>
        <begin position="250"/>
        <end position="328"/>
    </location>
</feature>
<dbReference type="InterPro" id="IPR035992">
    <property type="entry name" value="Ricin_B-like_lectins"/>
</dbReference>
<dbReference type="InterPro" id="IPR036537">
    <property type="entry name" value="Adaptor_Cbl_N_dom_sf"/>
</dbReference>
<gene>
    <name evidence="3" type="ORF">PsYK624_053670</name>
</gene>
<dbReference type="Proteomes" id="UP000703269">
    <property type="component" value="Unassembled WGS sequence"/>
</dbReference>
<dbReference type="InterPro" id="IPR000772">
    <property type="entry name" value="Ricin_B_lectin"/>
</dbReference>
<dbReference type="OrthoDB" id="2784908at2759"/>
<dbReference type="CDD" id="cd21037">
    <property type="entry name" value="MLKL_NTD"/>
    <property type="match status" value="1"/>
</dbReference>
<proteinExistence type="predicted"/>
<feature type="region of interest" description="Disordered" evidence="1">
    <location>
        <begin position="1"/>
        <end position="34"/>
    </location>
</feature>
<feature type="compositionally biased region" description="Low complexity" evidence="1">
    <location>
        <begin position="1"/>
        <end position="21"/>
    </location>
</feature>
<evidence type="ECO:0000256" key="1">
    <source>
        <dbReference type="SAM" id="MobiDB-lite"/>
    </source>
</evidence>
<dbReference type="SUPFAM" id="SSF50370">
    <property type="entry name" value="Ricin B-like lectins"/>
    <property type="match status" value="1"/>
</dbReference>
<comment type="caution">
    <text evidence="3">The sequence shown here is derived from an EMBL/GenBank/DDBJ whole genome shotgun (WGS) entry which is preliminary data.</text>
</comment>